<evidence type="ECO:0008006" key="2">
    <source>
        <dbReference type="Google" id="ProtNLM"/>
    </source>
</evidence>
<sequence length="77" mass="7890">MIFGFPTDYDDNMTVTAAAEQAADFATEALINVATVAYEVNGSAASLPFTVAAGDTVKVTITRTDAGTDASVKIANV</sequence>
<reference evidence="1" key="1">
    <citation type="submission" date="2019-08" db="EMBL/GenBank/DDBJ databases">
        <authorList>
            <person name="Kucharzyk K."/>
            <person name="Murdoch R.W."/>
            <person name="Higgins S."/>
            <person name="Loffler F."/>
        </authorList>
    </citation>
    <scope>NUCLEOTIDE SEQUENCE</scope>
</reference>
<gene>
    <name evidence="1" type="ORF">SDC9_197618</name>
</gene>
<comment type="caution">
    <text evidence="1">The sequence shown here is derived from an EMBL/GenBank/DDBJ whole genome shotgun (WGS) entry which is preliminary data.</text>
</comment>
<dbReference type="EMBL" id="VSSQ01113744">
    <property type="protein sequence ID" value="MPN49993.1"/>
    <property type="molecule type" value="Genomic_DNA"/>
</dbReference>
<dbReference type="AlphaFoldDB" id="A0A645IS06"/>
<protein>
    <recommendedName>
        <fullName evidence="2">BIG2 domain-containing protein</fullName>
    </recommendedName>
</protein>
<proteinExistence type="predicted"/>
<organism evidence="1">
    <name type="scientific">bioreactor metagenome</name>
    <dbReference type="NCBI Taxonomy" id="1076179"/>
    <lineage>
        <taxon>unclassified sequences</taxon>
        <taxon>metagenomes</taxon>
        <taxon>ecological metagenomes</taxon>
    </lineage>
</organism>
<evidence type="ECO:0000313" key="1">
    <source>
        <dbReference type="EMBL" id="MPN49993.1"/>
    </source>
</evidence>
<name>A0A645IS06_9ZZZZ</name>
<accession>A0A645IS06</accession>